<dbReference type="SUPFAM" id="SSF52743">
    <property type="entry name" value="Subtilisin-like"/>
    <property type="match status" value="1"/>
</dbReference>
<dbReference type="SUPFAM" id="SSF49785">
    <property type="entry name" value="Galactose-binding domain-like"/>
    <property type="match status" value="1"/>
</dbReference>
<evidence type="ECO:0000256" key="4">
    <source>
        <dbReference type="ARBA" id="ARBA00022685"/>
    </source>
</evidence>
<dbReference type="GO" id="GO:0016485">
    <property type="term" value="P:protein processing"/>
    <property type="evidence" value="ECO:0007669"/>
    <property type="project" value="TreeGrafter"/>
</dbReference>
<evidence type="ECO:0000256" key="2">
    <source>
        <dbReference type="ARBA" id="ARBA00005325"/>
    </source>
</evidence>
<dbReference type="Pfam" id="PF00757">
    <property type="entry name" value="Furin-like"/>
    <property type="match status" value="1"/>
</dbReference>
<protein>
    <submittedName>
        <fullName evidence="13">Proprotein convertase subtilisin/kexin type 5</fullName>
    </submittedName>
</protein>
<evidence type="ECO:0000256" key="3">
    <source>
        <dbReference type="ARBA" id="ARBA00022670"/>
    </source>
</evidence>
<dbReference type="SMART" id="SM00261">
    <property type="entry name" value="FU"/>
    <property type="match status" value="5"/>
</dbReference>
<dbReference type="EMBL" id="JH818284">
    <property type="protein sequence ID" value="EKC23284.1"/>
    <property type="molecule type" value="Genomic_DNA"/>
</dbReference>
<dbReference type="PROSITE" id="PS00137">
    <property type="entry name" value="SUBTILASE_HIS"/>
    <property type="match status" value="1"/>
</dbReference>
<dbReference type="AlphaFoldDB" id="K1PW87"/>
<dbReference type="Pfam" id="PF00082">
    <property type="entry name" value="Peptidase_S8"/>
    <property type="match status" value="1"/>
</dbReference>
<keyword evidence="3" id="KW-0645">Protease</keyword>
<proteinExistence type="inferred from homology"/>
<evidence type="ECO:0000256" key="12">
    <source>
        <dbReference type="PROSITE-ProRule" id="PRU01240"/>
    </source>
</evidence>
<keyword evidence="9" id="KW-0865">Zymogen</keyword>
<organism evidence="13">
    <name type="scientific">Magallana gigas</name>
    <name type="common">Pacific oyster</name>
    <name type="synonym">Crassostrea gigas</name>
    <dbReference type="NCBI Taxonomy" id="29159"/>
    <lineage>
        <taxon>Eukaryota</taxon>
        <taxon>Metazoa</taxon>
        <taxon>Spiralia</taxon>
        <taxon>Lophotrochozoa</taxon>
        <taxon>Mollusca</taxon>
        <taxon>Bivalvia</taxon>
        <taxon>Autobranchia</taxon>
        <taxon>Pteriomorphia</taxon>
        <taxon>Ostreida</taxon>
        <taxon>Ostreoidea</taxon>
        <taxon>Ostreidae</taxon>
        <taxon>Magallana</taxon>
    </lineage>
</organism>
<evidence type="ECO:0000256" key="8">
    <source>
        <dbReference type="ARBA" id="ARBA00022837"/>
    </source>
</evidence>
<keyword evidence="6" id="KW-0378">Hydrolase</keyword>
<evidence type="ECO:0000256" key="6">
    <source>
        <dbReference type="ARBA" id="ARBA00022801"/>
    </source>
</evidence>
<dbReference type="FunFam" id="2.60.120.260:FF:000006">
    <property type="entry name" value="Proprotein convertase subtilisin/kexin type 5"/>
    <property type="match status" value="1"/>
</dbReference>
<dbReference type="Gene3D" id="3.40.50.200">
    <property type="entry name" value="Peptidase S8/S53 domain"/>
    <property type="match status" value="1"/>
</dbReference>
<keyword evidence="11" id="KW-0325">Glycoprotein</keyword>
<keyword evidence="7" id="KW-0720">Serine protease</keyword>
<dbReference type="GO" id="GO:0000139">
    <property type="term" value="C:Golgi membrane"/>
    <property type="evidence" value="ECO:0007669"/>
    <property type="project" value="TreeGrafter"/>
</dbReference>
<evidence type="ECO:0000256" key="9">
    <source>
        <dbReference type="ARBA" id="ARBA00023145"/>
    </source>
</evidence>
<dbReference type="GO" id="GO:0005802">
    <property type="term" value="C:trans-Golgi network"/>
    <property type="evidence" value="ECO:0007669"/>
    <property type="project" value="TreeGrafter"/>
</dbReference>
<dbReference type="FunFam" id="3.40.50.200:FF:000001">
    <property type="entry name" value="Furin 2, isoform B"/>
    <property type="match status" value="1"/>
</dbReference>
<dbReference type="InterPro" id="IPR023828">
    <property type="entry name" value="Peptidase_S8_Ser-AS"/>
</dbReference>
<keyword evidence="4" id="KW-0165">Cleavage on pair of basic residues</keyword>
<evidence type="ECO:0000256" key="7">
    <source>
        <dbReference type="ARBA" id="ARBA00022825"/>
    </source>
</evidence>
<dbReference type="PRINTS" id="PR00723">
    <property type="entry name" value="SUBTILISIN"/>
</dbReference>
<keyword evidence="5" id="KW-0732">Signal</keyword>
<gene>
    <name evidence="13" type="ORF">CGI_10019653</name>
</gene>
<dbReference type="InterPro" id="IPR002884">
    <property type="entry name" value="P_dom"/>
</dbReference>
<dbReference type="Pfam" id="PF01483">
    <property type="entry name" value="P_proprotein"/>
    <property type="match status" value="1"/>
</dbReference>
<dbReference type="InterPro" id="IPR014752">
    <property type="entry name" value="Arrestin-like_C"/>
</dbReference>
<evidence type="ECO:0000256" key="10">
    <source>
        <dbReference type="ARBA" id="ARBA00023157"/>
    </source>
</evidence>
<dbReference type="PANTHER" id="PTHR42884:SF14">
    <property type="entry name" value="NEUROENDOCRINE CONVERTASE 1"/>
    <property type="match status" value="1"/>
</dbReference>
<keyword evidence="10" id="KW-1015">Disulfide bond</keyword>
<dbReference type="Gene3D" id="2.60.120.260">
    <property type="entry name" value="Galactose-binding domain-like"/>
    <property type="match status" value="1"/>
</dbReference>
<comment type="cofactor">
    <cofactor evidence="1">
        <name>Ca(2+)</name>
        <dbReference type="ChEBI" id="CHEBI:29108"/>
    </cofactor>
</comment>
<dbReference type="InterPro" id="IPR006212">
    <property type="entry name" value="Furin_repeat"/>
</dbReference>
<dbReference type="InterPro" id="IPR034182">
    <property type="entry name" value="Kexin/furin"/>
</dbReference>
<dbReference type="CDD" id="cd00064">
    <property type="entry name" value="FU"/>
    <property type="match status" value="4"/>
</dbReference>
<reference evidence="13" key="1">
    <citation type="journal article" date="2012" name="Nature">
        <title>The oyster genome reveals stress adaptation and complexity of shell formation.</title>
        <authorList>
            <person name="Zhang G."/>
            <person name="Fang X."/>
            <person name="Guo X."/>
            <person name="Li L."/>
            <person name="Luo R."/>
            <person name="Xu F."/>
            <person name="Yang P."/>
            <person name="Zhang L."/>
            <person name="Wang X."/>
            <person name="Qi H."/>
            <person name="Xiong Z."/>
            <person name="Que H."/>
            <person name="Xie Y."/>
            <person name="Holland P.W."/>
            <person name="Paps J."/>
            <person name="Zhu Y."/>
            <person name="Wu F."/>
            <person name="Chen Y."/>
            <person name="Wang J."/>
            <person name="Peng C."/>
            <person name="Meng J."/>
            <person name="Yang L."/>
            <person name="Liu J."/>
            <person name="Wen B."/>
            <person name="Zhang N."/>
            <person name="Huang Z."/>
            <person name="Zhu Q."/>
            <person name="Feng Y."/>
            <person name="Mount A."/>
            <person name="Hedgecock D."/>
            <person name="Xu Z."/>
            <person name="Liu Y."/>
            <person name="Domazet-Loso T."/>
            <person name="Du Y."/>
            <person name="Sun X."/>
            <person name="Zhang S."/>
            <person name="Liu B."/>
            <person name="Cheng P."/>
            <person name="Jiang X."/>
            <person name="Li J."/>
            <person name="Fan D."/>
            <person name="Wang W."/>
            <person name="Fu W."/>
            <person name="Wang T."/>
            <person name="Wang B."/>
            <person name="Zhang J."/>
            <person name="Peng Z."/>
            <person name="Li Y."/>
            <person name="Li N."/>
            <person name="Wang J."/>
            <person name="Chen M."/>
            <person name="He Y."/>
            <person name="Tan F."/>
            <person name="Song X."/>
            <person name="Zheng Q."/>
            <person name="Huang R."/>
            <person name="Yang H."/>
            <person name="Du X."/>
            <person name="Chen L."/>
            <person name="Yang M."/>
            <person name="Gaffney P.M."/>
            <person name="Wang S."/>
            <person name="Luo L."/>
            <person name="She Z."/>
            <person name="Ming Y."/>
            <person name="Huang W."/>
            <person name="Zhang S."/>
            <person name="Huang B."/>
            <person name="Zhang Y."/>
            <person name="Qu T."/>
            <person name="Ni P."/>
            <person name="Miao G."/>
            <person name="Wang J."/>
            <person name="Wang Q."/>
            <person name="Steinberg C.E."/>
            <person name="Wang H."/>
            <person name="Li N."/>
            <person name="Qian L."/>
            <person name="Zhang G."/>
            <person name="Li Y."/>
            <person name="Yang H."/>
            <person name="Liu X."/>
            <person name="Wang J."/>
            <person name="Yin Y."/>
            <person name="Wang J."/>
        </authorList>
    </citation>
    <scope>NUCLEOTIDE SEQUENCE [LARGE SCALE GENOMIC DNA]</scope>
    <source>
        <strain evidence="13">05x7-T-G4-1.051#20</strain>
    </source>
</reference>
<dbReference type="Gene3D" id="2.10.220.10">
    <property type="entry name" value="Hormone Receptor, Insulin-like Growth Factor Receptor 1, Chain A, domain 2"/>
    <property type="match status" value="3"/>
</dbReference>
<dbReference type="GO" id="GO:0004252">
    <property type="term" value="F:serine-type endopeptidase activity"/>
    <property type="evidence" value="ECO:0007669"/>
    <property type="project" value="InterPro"/>
</dbReference>
<name>K1PW87_MAGGI</name>
<evidence type="ECO:0000313" key="13">
    <source>
        <dbReference type="EMBL" id="EKC23284.1"/>
    </source>
</evidence>
<dbReference type="InterPro" id="IPR022398">
    <property type="entry name" value="Peptidase_S8_His-AS"/>
</dbReference>
<comment type="caution">
    <text evidence="12">Lacks conserved residue(s) required for the propagation of feature annotation.</text>
</comment>
<dbReference type="PANTHER" id="PTHR42884">
    <property type="entry name" value="PROPROTEIN CONVERTASE SUBTILISIN/KEXIN-RELATED"/>
    <property type="match status" value="1"/>
</dbReference>
<evidence type="ECO:0000256" key="1">
    <source>
        <dbReference type="ARBA" id="ARBA00001913"/>
    </source>
</evidence>
<dbReference type="InterPro" id="IPR009030">
    <property type="entry name" value="Growth_fac_rcpt_cys_sf"/>
</dbReference>
<dbReference type="InterPro" id="IPR008979">
    <property type="entry name" value="Galactose-bd-like_sf"/>
</dbReference>
<dbReference type="PROSITE" id="PS00138">
    <property type="entry name" value="SUBTILASE_SER"/>
    <property type="match status" value="1"/>
</dbReference>
<dbReference type="Gene3D" id="2.60.40.640">
    <property type="match status" value="1"/>
</dbReference>
<comment type="similarity">
    <text evidence="2">Belongs to the peptidase S8 family. Furin subfamily.</text>
</comment>
<dbReference type="HOGENOM" id="CLU_298312_0_0_1"/>
<keyword evidence="8" id="KW-0106">Calcium</keyword>
<evidence type="ECO:0000256" key="5">
    <source>
        <dbReference type="ARBA" id="ARBA00022729"/>
    </source>
</evidence>
<dbReference type="InterPro" id="IPR006211">
    <property type="entry name" value="Furin-like_Cys-rich_dom"/>
</dbReference>
<dbReference type="PROSITE" id="PS51892">
    <property type="entry name" value="SUBTILASE"/>
    <property type="match status" value="1"/>
</dbReference>
<accession>K1PW87</accession>
<dbReference type="PROSITE" id="PS51829">
    <property type="entry name" value="P_HOMO_B"/>
    <property type="match status" value="1"/>
</dbReference>
<dbReference type="CDD" id="cd04059">
    <property type="entry name" value="Peptidases_S8_Protein_convertases_Kexins_Furin-like"/>
    <property type="match status" value="1"/>
</dbReference>
<dbReference type="SUPFAM" id="SSF57184">
    <property type="entry name" value="Growth factor receptor domain"/>
    <property type="match status" value="3"/>
</dbReference>
<dbReference type="InterPro" id="IPR015500">
    <property type="entry name" value="Peptidase_S8_subtilisin-rel"/>
</dbReference>
<sequence>MIAELRHGETQAGGQDIWSTERLHIPPCPPTMESSIIMQLTYSLQFIGDIGFLGVNHTVPVTIGTIPLTSVYSMPSNWSSMPSPFSSFYPPLPASGTIADPADISLNPITSQPGTLPSAPPPSFHESVNFTGTIVTEKNEGKKKKQKILQSSGLLSLLAHEIRWFEQQRAKSRVKRDFNDFNNFNDRLWRSQWYLDPYASYDVNNHDPDPIPRYDPSNENRHGTRCAGEVAAKANNNKCVVGAAYNSRIGGVRMLDGDVSDAVEAASLSFNRTHIDIYSASWGPDDDGRVVDGPGPLAKKAFITGIEQGRGGKGNIFVWASGNGGSAFDSCNCDGYTNSIYTLSISSTSEHGRKPWYLEECSSTLATTYSSGAYNEKQIITTDLHNQCTSSHTGTSASAPLAAGLVALLLEANPSLTWRDVQYITLLTSNPEPMEDGMWTTNGKNRKVSLRYGYGLMNATAMVDYGLRWTNLPPKHICTILNGDNNVNLMGTPYSSSVNTDGCQGTANEVNYLEHVQAKLTLTYYRRGNLVIHLTSPSGTRSTLLPKRPSDMNKGGFNQWAFLSVHFWEENPRGTWKLEIEDQHPASSWPRPPNGAKGTLVSWSLILHGTKDYPIQLKQSDSNTQPEVTETPVFTGTTLPPKCDDECVDTCTGSRPEDCRLCKNLRMGDAGACVKECPHGTMEFQSKCLPCDPKCQNCTSKYGYRSHCYACRDGYFLLPEEGKCSVECPEGYFLESSGHRICQKCNNMCETCEENQDKCSSCPKTLTLLSNKCYLPENVCSKGYYRFRKQCVKCDENCLQCQDNDKCVLCDPGSYFHNGKCLPNCPNGFLPYVVKMDQSTSHTECHACQHGNCNNCIGDFLKREGTCHQQSSCFREQYYDFINMECRNCHYRCKTCYGPGSHECLSCEPPYAYHSYLQTCVMCCKDNEKEGSCCKCDGHGMCILPQTKSAMALQSGMLVTVLVGLCSVLIVLVVLVVVYMVLKKSSWWSRGNESEKGIHYSPLLQEDL</sequence>
<dbReference type="InterPro" id="IPR036852">
    <property type="entry name" value="Peptidase_S8/S53_dom_sf"/>
</dbReference>
<evidence type="ECO:0000256" key="11">
    <source>
        <dbReference type="ARBA" id="ARBA00023180"/>
    </source>
</evidence>
<dbReference type="InterPro" id="IPR000209">
    <property type="entry name" value="Peptidase_S8/S53_dom"/>
</dbReference>
<dbReference type="InParanoid" id="K1PW87"/>